<keyword evidence="1" id="KW-0472">Membrane</keyword>
<keyword evidence="3" id="KW-1185">Reference proteome</keyword>
<evidence type="ECO:0000313" key="2">
    <source>
        <dbReference type="EMBL" id="MFC6837206.1"/>
    </source>
</evidence>
<evidence type="ECO:0000313" key="3">
    <source>
        <dbReference type="Proteomes" id="UP001596406"/>
    </source>
</evidence>
<organism evidence="2 3">
    <name type="scientific">Halomarina ordinaria</name>
    <dbReference type="NCBI Taxonomy" id="3033939"/>
    <lineage>
        <taxon>Archaea</taxon>
        <taxon>Methanobacteriati</taxon>
        <taxon>Methanobacteriota</taxon>
        <taxon>Stenosarchaea group</taxon>
        <taxon>Halobacteria</taxon>
        <taxon>Halobacteriales</taxon>
        <taxon>Natronomonadaceae</taxon>
        <taxon>Halomarina</taxon>
    </lineage>
</organism>
<feature type="transmembrane region" description="Helical" evidence="1">
    <location>
        <begin position="160"/>
        <end position="181"/>
    </location>
</feature>
<feature type="transmembrane region" description="Helical" evidence="1">
    <location>
        <begin position="67"/>
        <end position="84"/>
    </location>
</feature>
<dbReference type="AlphaFoldDB" id="A0ABD5UD15"/>
<comment type="caution">
    <text evidence="2">The sequence shown here is derived from an EMBL/GenBank/DDBJ whole genome shotgun (WGS) entry which is preliminary data.</text>
</comment>
<dbReference type="Proteomes" id="UP001596406">
    <property type="component" value="Unassembled WGS sequence"/>
</dbReference>
<feature type="transmembrane region" description="Helical" evidence="1">
    <location>
        <begin position="90"/>
        <end position="109"/>
    </location>
</feature>
<proteinExistence type="predicted"/>
<reference evidence="2 3" key="1">
    <citation type="journal article" date="2019" name="Int. J. Syst. Evol. Microbiol.">
        <title>The Global Catalogue of Microorganisms (GCM) 10K type strain sequencing project: providing services to taxonomists for standard genome sequencing and annotation.</title>
        <authorList>
            <consortium name="The Broad Institute Genomics Platform"/>
            <consortium name="The Broad Institute Genome Sequencing Center for Infectious Disease"/>
            <person name="Wu L."/>
            <person name="Ma J."/>
        </authorList>
    </citation>
    <scope>NUCLEOTIDE SEQUENCE [LARGE SCALE GENOMIC DNA]</scope>
    <source>
        <strain evidence="2 3">PSRA2</strain>
    </source>
</reference>
<feature type="transmembrane region" description="Helical" evidence="1">
    <location>
        <begin position="121"/>
        <end position="140"/>
    </location>
</feature>
<name>A0ABD5UD15_9EURY</name>
<feature type="transmembrane region" description="Helical" evidence="1">
    <location>
        <begin position="15"/>
        <end position="33"/>
    </location>
</feature>
<feature type="transmembrane region" description="Helical" evidence="1">
    <location>
        <begin position="39"/>
        <end position="60"/>
    </location>
</feature>
<dbReference type="EMBL" id="JBHSXM010000001">
    <property type="protein sequence ID" value="MFC6837206.1"/>
    <property type="molecule type" value="Genomic_DNA"/>
</dbReference>
<keyword evidence="1" id="KW-0812">Transmembrane</keyword>
<keyword evidence="1" id="KW-1133">Transmembrane helix</keyword>
<accession>A0ABD5UD15</accession>
<protein>
    <submittedName>
        <fullName evidence="2">Uncharacterized protein</fullName>
    </submittedName>
</protein>
<gene>
    <name evidence="2" type="ORF">ACFQHK_11880</name>
</gene>
<sequence>MSQVRNEWVVRDTRVNAGLSWGLVVALAVLAVVGATEGAVVWAGYAALMVAVGVVPSAVAGRWEQTLPWPVLLVASLPLLWSLYGPTFDVDLASSLSVAVLALVVVVELQMLTSVRMTPGFAVWFTLVATLAATCLWAIVRYASQQLFGTPFVASNTALMYEFGAAVLAGLVAAAAFRWYFHRRLRSDDGTGEAAREEEVVA</sequence>
<evidence type="ECO:0000256" key="1">
    <source>
        <dbReference type="SAM" id="Phobius"/>
    </source>
</evidence>
<dbReference type="RefSeq" id="WP_304448873.1">
    <property type="nucleotide sequence ID" value="NZ_JARRAH010000001.1"/>
</dbReference>